<dbReference type="PANTHER" id="PTHR28158:SF1">
    <property type="entry name" value="SMALL RIBOSOMAL SUBUNIT PROTEIN MS45"/>
    <property type="match status" value="1"/>
</dbReference>
<feature type="region of interest" description="Disordered" evidence="1">
    <location>
        <begin position="79"/>
        <end position="103"/>
    </location>
</feature>
<dbReference type="GO" id="GO:0003735">
    <property type="term" value="F:structural constituent of ribosome"/>
    <property type="evidence" value="ECO:0007669"/>
    <property type="project" value="TreeGrafter"/>
</dbReference>
<dbReference type="AlphaFoldDB" id="A0A6G1HQT6"/>
<accession>A0A6G1HQT6</accession>
<reference evidence="2" key="1">
    <citation type="journal article" date="2020" name="Stud. Mycol.">
        <title>101 Dothideomycetes genomes: a test case for predicting lifestyles and emergence of pathogens.</title>
        <authorList>
            <person name="Haridas S."/>
            <person name="Albert R."/>
            <person name="Binder M."/>
            <person name="Bloem J."/>
            <person name="Labutti K."/>
            <person name="Salamov A."/>
            <person name="Andreopoulos B."/>
            <person name="Baker S."/>
            <person name="Barry K."/>
            <person name="Bills G."/>
            <person name="Bluhm B."/>
            <person name="Cannon C."/>
            <person name="Castanera R."/>
            <person name="Culley D."/>
            <person name="Daum C."/>
            <person name="Ezra D."/>
            <person name="Gonzalez J."/>
            <person name="Henrissat B."/>
            <person name="Kuo A."/>
            <person name="Liang C."/>
            <person name="Lipzen A."/>
            <person name="Lutzoni F."/>
            <person name="Magnuson J."/>
            <person name="Mondo S."/>
            <person name="Nolan M."/>
            <person name="Ohm R."/>
            <person name="Pangilinan J."/>
            <person name="Park H.-J."/>
            <person name="Ramirez L."/>
            <person name="Alfaro M."/>
            <person name="Sun H."/>
            <person name="Tritt A."/>
            <person name="Yoshinaga Y."/>
            <person name="Zwiers L.-H."/>
            <person name="Turgeon B."/>
            <person name="Goodwin S."/>
            <person name="Spatafora J."/>
            <person name="Crous P."/>
            <person name="Grigoriev I."/>
        </authorList>
    </citation>
    <scope>NUCLEOTIDE SEQUENCE</scope>
    <source>
        <strain evidence="2">CBS 262.69</strain>
    </source>
</reference>
<dbReference type="GO" id="GO:0032543">
    <property type="term" value="P:mitochondrial translation"/>
    <property type="evidence" value="ECO:0007669"/>
    <property type="project" value="TreeGrafter"/>
</dbReference>
<dbReference type="PANTHER" id="PTHR28158">
    <property type="entry name" value="37S RIBOSOMAL PROTEIN S35, MITOCHONDRIAL"/>
    <property type="match status" value="1"/>
</dbReference>
<evidence type="ECO:0008006" key="4">
    <source>
        <dbReference type="Google" id="ProtNLM"/>
    </source>
</evidence>
<dbReference type="InterPro" id="IPR021036">
    <property type="entry name" value="Ribosomal_mS45"/>
</dbReference>
<evidence type="ECO:0000313" key="3">
    <source>
        <dbReference type="Proteomes" id="UP000799640"/>
    </source>
</evidence>
<dbReference type="Pfam" id="PF12298">
    <property type="entry name" value="Bot1p"/>
    <property type="match status" value="1"/>
</dbReference>
<gene>
    <name evidence="2" type="ORF">EJ06DRAFT_532573</name>
</gene>
<feature type="compositionally biased region" description="Basic and acidic residues" evidence="1">
    <location>
        <begin position="84"/>
        <end position="95"/>
    </location>
</feature>
<sequence length="380" mass="43239">MPPKLPPPSLLSPLPSLPLPRQCICQTRSFSHTRRQETQAREQLFSWLHGPGKVFEKPLPNSTNYLSAYSKTGQLLRATQARAKQADAEPEKPESDDLTPEEAEIKKRDAWLKKAAEDVDAEMGKGRVPKESMEDLRPFPLNWEFVSQPVLSEELRDAIYRRVAEEGGSVRAASVEFGVSMERVGAVVRLKAMERQWVQQHKPLAAPYSRAVLSMLPTTPYDPGHPVHHESINDLPVHPATTQQIFHPTAESRPFTRRDAARVFRQGLRPADQRIPHPELVEIEKAAQSGRLNRPQRDDLMRTVMERESLVQKLKEADEAAREQRRVKVISRPRHDFKVENVSVEAVGKTGRKRAGVGWRYGMPLEDRKRGQVRIPTRVD</sequence>
<protein>
    <recommendedName>
        <fullName evidence="4">Eukaryotic mitochondrial regulator protein-domain-containing protein</fullName>
    </recommendedName>
</protein>
<evidence type="ECO:0000256" key="1">
    <source>
        <dbReference type="SAM" id="MobiDB-lite"/>
    </source>
</evidence>
<dbReference type="OrthoDB" id="10052321at2759"/>
<dbReference type="EMBL" id="ML996701">
    <property type="protein sequence ID" value="KAF2398207.1"/>
    <property type="molecule type" value="Genomic_DNA"/>
</dbReference>
<dbReference type="Proteomes" id="UP000799640">
    <property type="component" value="Unassembled WGS sequence"/>
</dbReference>
<name>A0A6G1HQT6_9PEZI</name>
<organism evidence="2 3">
    <name type="scientific">Trichodelitschia bisporula</name>
    <dbReference type="NCBI Taxonomy" id="703511"/>
    <lineage>
        <taxon>Eukaryota</taxon>
        <taxon>Fungi</taxon>
        <taxon>Dikarya</taxon>
        <taxon>Ascomycota</taxon>
        <taxon>Pezizomycotina</taxon>
        <taxon>Dothideomycetes</taxon>
        <taxon>Dothideomycetes incertae sedis</taxon>
        <taxon>Phaeotrichales</taxon>
        <taxon>Phaeotrichaceae</taxon>
        <taxon>Trichodelitschia</taxon>
    </lineage>
</organism>
<keyword evidence="3" id="KW-1185">Reference proteome</keyword>
<proteinExistence type="predicted"/>
<dbReference type="GO" id="GO:0005763">
    <property type="term" value="C:mitochondrial small ribosomal subunit"/>
    <property type="evidence" value="ECO:0007669"/>
    <property type="project" value="TreeGrafter"/>
</dbReference>
<evidence type="ECO:0000313" key="2">
    <source>
        <dbReference type="EMBL" id="KAF2398207.1"/>
    </source>
</evidence>